<reference evidence="6" key="1">
    <citation type="journal article" date="2019" name="Int. J. Syst. Evol. Microbiol.">
        <title>The Global Catalogue of Microorganisms (GCM) 10K type strain sequencing project: providing services to taxonomists for standard genome sequencing and annotation.</title>
        <authorList>
            <consortium name="The Broad Institute Genomics Platform"/>
            <consortium name="The Broad Institute Genome Sequencing Center for Infectious Disease"/>
            <person name="Wu L."/>
            <person name="Ma J."/>
        </authorList>
    </citation>
    <scope>NUCLEOTIDE SEQUENCE [LARGE SCALE GENOMIC DNA]</scope>
    <source>
        <strain evidence="6">CCUG 56608</strain>
    </source>
</reference>
<name>A0ABW3NEF7_9BACI</name>
<feature type="transmembrane region" description="Helical" evidence="3">
    <location>
        <begin position="199"/>
        <end position="222"/>
    </location>
</feature>
<feature type="region of interest" description="Disordered" evidence="2">
    <location>
        <begin position="120"/>
        <end position="154"/>
    </location>
</feature>
<dbReference type="PANTHER" id="PTHR39427">
    <property type="match status" value="1"/>
</dbReference>
<dbReference type="Pfam" id="PF03612">
    <property type="entry name" value="EIIBC-GUT_N"/>
    <property type="match status" value="1"/>
</dbReference>
<feature type="transmembrane region" description="Helical" evidence="3">
    <location>
        <begin position="229"/>
        <end position="248"/>
    </location>
</feature>
<dbReference type="Pfam" id="PF07663">
    <property type="entry name" value="EIIBC-GUT_C"/>
    <property type="match status" value="1"/>
</dbReference>
<evidence type="ECO:0000256" key="1">
    <source>
        <dbReference type="PROSITE-ProRule" id="PRU00425"/>
    </source>
</evidence>
<dbReference type="EMBL" id="JBHTKK010000001">
    <property type="protein sequence ID" value="MFD1064755.1"/>
    <property type="molecule type" value="Genomic_DNA"/>
</dbReference>
<dbReference type="PANTHER" id="PTHR39427:SF1">
    <property type="entry name" value="PTS SYSTEM GLUCITOL_SORBITOL-SPECIFIC EIIB COMPONENT"/>
    <property type="match status" value="1"/>
</dbReference>
<feature type="compositionally biased region" description="Acidic residues" evidence="2">
    <location>
        <begin position="135"/>
        <end position="147"/>
    </location>
</feature>
<evidence type="ECO:0000256" key="2">
    <source>
        <dbReference type="SAM" id="MobiDB-lite"/>
    </source>
</evidence>
<dbReference type="Proteomes" id="UP001597041">
    <property type="component" value="Unassembled WGS sequence"/>
</dbReference>
<feature type="modified residue" description="Phosphocysteine; by EIIA" evidence="1">
    <location>
        <position position="72"/>
    </location>
</feature>
<dbReference type="RefSeq" id="WP_379590220.1">
    <property type="nucleotide sequence ID" value="NZ_JBHTKK010000001.1"/>
</dbReference>
<dbReference type="NCBIfam" id="TIGR00825">
    <property type="entry name" value="EIIBC-GUT"/>
    <property type="match status" value="1"/>
</dbReference>
<protein>
    <submittedName>
        <fullName evidence="5">PTS glucitol/sorbitol transporter subunit IIB</fullName>
    </submittedName>
</protein>
<evidence type="ECO:0000313" key="6">
    <source>
        <dbReference type="Proteomes" id="UP001597041"/>
    </source>
</evidence>
<gene>
    <name evidence="5" type="ORF">ACFQ19_01835</name>
</gene>
<comment type="caution">
    <text evidence="5">The sequence shown here is derived from an EMBL/GenBank/DDBJ whole genome shotgun (WGS) entry which is preliminary data.</text>
</comment>
<dbReference type="InterPro" id="IPR004702">
    <property type="entry name" value="PTS_sorb_EIIBC"/>
</dbReference>
<sequence length="341" mass="35990">MSENVKIVKGPGGYGGPLVIGVSGKKDKLMYVTGGHKPDIVDKIAEITGATPVNGFETSVPEDEIMAAIIDCGGTLRCGIYPQKGIPTINIMATGKSGPLRQYITEDIYVSSVGVDQVSTTSEKESASNTVQQDSSDETEKEEETEQETTYSKDKKIMETKAEQDNKSLLTKIGLAAGKVINTFYQAARDAVETMLQTVIPFMGFVALLIGIIQGSGIGDLFANIMSPLAGNIWGLMAIGLICSLPFLSPLLGPGGVIGQVLGTLIGVEISKGNIPPNLALPALFAINTQNAADFIPVGLGLAEAETKTIEVGVPSVLYSRFLNGVPRVFVAWLASFGLYK</sequence>
<keyword evidence="6" id="KW-1185">Reference proteome</keyword>
<feature type="domain" description="PTS EIIB type-5" evidence="4">
    <location>
        <begin position="1"/>
        <end position="200"/>
    </location>
</feature>
<keyword evidence="3" id="KW-0472">Membrane</keyword>
<dbReference type="PROSITE" id="PS51102">
    <property type="entry name" value="PTS_EIIB_TYPE_5"/>
    <property type="match status" value="1"/>
</dbReference>
<dbReference type="InterPro" id="IPR011618">
    <property type="entry name" value="PTS_EIIBC_GUT_N"/>
</dbReference>
<evidence type="ECO:0000313" key="5">
    <source>
        <dbReference type="EMBL" id="MFD1064755.1"/>
    </source>
</evidence>
<keyword evidence="3" id="KW-0812">Transmembrane</keyword>
<evidence type="ECO:0000256" key="3">
    <source>
        <dbReference type="SAM" id="Phobius"/>
    </source>
</evidence>
<evidence type="ECO:0000259" key="4">
    <source>
        <dbReference type="PROSITE" id="PS51102"/>
    </source>
</evidence>
<keyword evidence="3" id="KW-1133">Transmembrane helix</keyword>
<accession>A0ABW3NEF7</accession>
<feature type="compositionally biased region" description="Polar residues" evidence="2">
    <location>
        <begin position="120"/>
        <end position="134"/>
    </location>
</feature>
<proteinExistence type="predicted"/>
<organism evidence="5 6">
    <name type="scientific">Oceanobacillus locisalsi</name>
    <dbReference type="NCBI Taxonomy" id="546107"/>
    <lineage>
        <taxon>Bacteria</taxon>
        <taxon>Bacillati</taxon>
        <taxon>Bacillota</taxon>
        <taxon>Bacilli</taxon>
        <taxon>Bacillales</taxon>
        <taxon>Bacillaceae</taxon>
        <taxon>Oceanobacillus</taxon>
    </lineage>
</organism>
<dbReference type="InterPro" id="IPR011638">
    <property type="entry name" value="PTS_EIIBC_GUT_C"/>
</dbReference>